<dbReference type="Gene3D" id="3.40.50.1820">
    <property type="entry name" value="alpha/beta hydrolase"/>
    <property type="match status" value="1"/>
</dbReference>
<dbReference type="EMBL" id="CP030850">
    <property type="protein sequence ID" value="AXE19642.1"/>
    <property type="molecule type" value="Genomic_DNA"/>
</dbReference>
<gene>
    <name evidence="2" type="ORF">DR864_18825</name>
</gene>
<evidence type="ECO:0000313" key="3">
    <source>
        <dbReference type="Proteomes" id="UP000251993"/>
    </source>
</evidence>
<dbReference type="InterPro" id="IPR000073">
    <property type="entry name" value="AB_hydrolase_1"/>
</dbReference>
<evidence type="ECO:0000313" key="2">
    <source>
        <dbReference type="EMBL" id="AXE19642.1"/>
    </source>
</evidence>
<reference evidence="2 3" key="1">
    <citation type="submission" date="2018-07" db="EMBL/GenBank/DDBJ databases">
        <title>Genome sequencing of Runella.</title>
        <authorList>
            <person name="Baek M.-G."/>
            <person name="Yi H."/>
        </authorList>
    </citation>
    <scope>NUCLEOTIDE SEQUENCE [LARGE SCALE GENOMIC DNA]</scope>
    <source>
        <strain evidence="2 3">HYN0085</strain>
    </source>
</reference>
<dbReference type="Pfam" id="PF12697">
    <property type="entry name" value="Abhydrolase_6"/>
    <property type="match status" value="1"/>
</dbReference>
<dbReference type="InterPro" id="IPR050266">
    <property type="entry name" value="AB_hydrolase_sf"/>
</dbReference>
<sequence>MKTLVLIHGHGVDASIWEDIKPLLQEYQVLTPDLSTETKFKNIEEYADGLHAWLEEIGIKKCVLIGHSMGGYLTLAFAEKYPQLLQGFGLFHSTAYADDEAKTEQRKKTLTFMETHGAAAFIRQSGPNMYAEAYAKAHPEVIKNHVEKYAQLPTEAVIAGFKAIMNRPDRTAVLRDSNLPVLFVFGEEDKLISFEKNIELSKLSPNTHTLVLKETGHMGMVEDPKASAEAIREFMETL</sequence>
<organism evidence="2 3">
    <name type="scientific">Runella rosea</name>
    <dbReference type="NCBI Taxonomy" id="2259595"/>
    <lineage>
        <taxon>Bacteria</taxon>
        <taxon>Pseudomonadati</taxon>
        <taxon>Bacteroidota</taxon>
        <taxon>Cytophagia</taxon>
        <taxon>Cytophagales</taxon>
        <taxon>Spirosomataceae</taxon>
        <taxon>Runella</taxon>
    </lineage>
</organism>
<dbReference type="SUPFAM" id="SSF53474">
    <property type="entry name" value="alpha/beta-Hydrolases"/>
    <property type="match status" value="1"/>
</dbReference>
<protein>
    <submittedName>
        <fullName evidence="2">Alpha/beta hydrolase</fullName>
    </submittedName>
</protein>
<dbReference type="RefSeq" id="WP_114068410.1">
    <property type="nucleotide sequence ID" value="NZ_CP030850.1"/>
</dbReference>
<proteinExistence type="predicted"/>
<feature type="domain" description="AB hydrolase-1" evidence="1">
    <location>
        <begin position="4"/>
        <end position="230"/>
    </location>
</feature>
<evidence type="ECO:0000259" key="1">
    <source>
        <dbReference type="Pfam" id="PF12697"/>
    </source>
</evidence>
<dbReference type="OrthoDB" id="252464at2"/>
<keyword evidence="2" id="KW-0378">Hydrolase</keyword>
<dbReference type="PANTHER" id="PTHR43798">
    <property type="entry name" value="MONOACYLGLYCEROL LIPASE"/>
    <property type="match status" value="1"/>
</dbReference>
<dbReference type="KEGG" id="run:DR864_18825"/>
<dbReference type="InterPro" id="IPR029058">
    <property type="entry name" value="AB_hydrolase_fold"/>
</dbReference>
<accession>A0A344TLX1</accession>
<dbReference type="PRINTS" id="PR00111">
    <property type="entry name" value="ABHYDROLASE"/>
</dbReference>
<dbReference type="GO" id="GO:0016787">
    <property type="term" value="F:hydrolase activity"/>
    <property type="evidence" value="ECO:0007669"/>
    <property type="project" value="UniProtKB-KW"/>
</dbReference>
<keyword evidence="3" id="KW-1185">Reference proteome</keyword>
<name>A0A344TLX1_9BACT</name>
<dbReference type="AlphaFoldDB" id="A0A344TLX1"/>
<dbReference type="Proteomes" id="UP000251993">
    <property type="component" value="Chromosome"/>
</dbReference>